<dbReference type="RefSeq" id="WP_090739686.1">
    <property type="nucleotide sequence ID" value="NZ_FMVT01000001.1"/>
</dbReference>
<dbReference type="Proteomes" id="UP000199502">
    <property type="component" value="Unassembled WGS sequence"/>
</dbReference>
<comment type="subcellular location">
    <subcellularLocation>
        <location evidence="2">Cell membrane</location>
        <topology evidence="2">Multi-pass membrane protein</topology>
    </subcellularLocation>
</comment>
<organism evidence="4 5">
    <name type="scientific">Paracoccus tibetensis</name>
    <dbReference type="NCBI Taxonomy" id="336292"/>
    <lineage>
        <taxon>Bacteria</taxon>
        <taxon>Pseudomonadati</taxon>
        <taxon>Pseudomonadota</taxon>
        <taxon>Alphaproteobacteria</taxon>
        <taxon>Rhodobacterales</taxon>
        <taxon>Paracoccaceae</taxon>
        <taxon>Paracoccus</taxon>
    </lineage>
</organism>
<evidence type="ECO:0000313" key="4">
    <source>
        <dbReference type="EMBL" id="SCX92555.1"/>
    </source>
</evidence>
<keyword evidence="5" id="KW-1185">Reference proteome</keyword>
<dbReference type="OrthoDB" id="9803495at2"/>
<keyword evidence="3" id="KW-1133">Transmembrane helix</keyword>
<dbReference type="PANTHER" id="PTHR34295">
    <property type="entry name" value="BIOTIN TRANSPORTER BIOY"/>
    <property type="match status" value="1"/>
</dbReference>
<dbReference type="GO" id="GO:0015225">
    <property type="term" value="F:biotin transmembrane transporter activity"/>
    <property type="evidence" value="ECO:0007669"/>
    <property type="project" value="UniProtKB-UniRule"/>
</dbReference>
<dbReference type="Pfam" id="PF02632">
    <property type="entry name" value="BioY"/>
    <property type="match status" value="1"/>
</dbReference>
<dbReference type="PIRSF" id="PIRSF016661">
    <property type="entry name" value="BioY"/>
    <property type="match status" value="1"/>
</dbReference>
<evidence type="ECO:0000256" key="2">
    <source>
        <dbReference type="PIRNR" id="PIRNR016661"/>
    </source>
</evidence>
<feature type="transmembrane region" description="Helical" evidence="3">
    <location>
        <begin position="148"/>
        <end position="170"/>
    </location>
</feature>
<feature type="transmembrane region" description="Helical" evidence="3">
    <location>
        <begin position="68"/>
        <end position="88"/>
    </location>
</feature>
<dbReference type="AlphaFoldDB" id="A0A1G5BQR3"/>
<dbReference type="Gene3D" id="1.10.1760.20">
    <property type="match status" value="1"/>
</dbReference>
<dbReference type="EMBL" id="FMVT01000001">
    <property type="protein sequence ID" value="SCX92555.1"/>
    <property type="molecule type" value="Genomic_DNA"/>
</dbReference>
<reference evidence="4 5" key="1">
    <citation type="submission" date="2016-10" db="EMBL/GenBank/DDBJ databases">
        <authorList>
            <person name="de Groot N.N."/>
        </authorList>
    </citation>
    <scope>NUCLEOTIDE SEQUENCE [LARGE SCALE GENOMIC DNA]</scope>
    <source>
        <strain evidence="4 5">CGMCC 1.8925</strain>
    </source>
</reference>
<accession>A0A1G5BQR3</accession>
<gene>
    <name evidence="4" type="ORF">SAMN05660710_00244</name>
</gene>
<proteinExistence type="inferred from homology"/>
<dbReference type="STRING" id="336292.SAMN05660710_00244"/>
<feature type="transmembrane region" description="Helical" evidence="3">
    <location>
        <begin position="37"/>
        <end position="56"/>
    </location>
</feature>
<protein>
    <recommendedName>
        <fullName evidence="2">Biotin transporter</fullName>
    </recommendedName>
</protein>
<evidence type="ECO:0000313" key="5">
    <source>
        <dbReference type="Proteomes" id="UP000199502"/>
    </source>
</evidence>
<comment type="similarity">
    <text evidence="1 2">Belongs to the BioY family.</text>
</comment>
<name>A0A1G5BQR3_9RHOB</name>
<dbReference type="InterPro" id="IPR003784">
    <property type="entry name" value="BioY"/>
</dbReference>
<evidence type="ECO:0000256" key="1">
    <source>
        <dbReference type="ARBA" id="ARBA00010692"/>
    </source>
</evidence>
<evidence type="ECO:0000256" key="3">
    <source>
        <dbReference type="SAM" id="Phobius"/>
    </source>
</evidence>
<keyword evidence="3" id="KW-0812">Transmembrane</keyword>
<feature type="transmembrane region" description="Helical" evidence="3">
    <location>
        <begin position="123"/>
        <end position="142"/>
    </location>
</feature>
<keyword evidence="2" id="KW-1003">Cell membrane</keyword>
<dbReference type="GO" id="GO:0005886">
    <property type="term" value="C:plasma membrane"/>
    <property type="evidence" value="ECO:0007669"/>
    <property type="project" value="UniProtKB-SubCell"/>
</dbReference>
<keyword evidence="2 3" id="KW-0472">Membrane</keyword>
<feature type="transmembrane region" description="Helical" evidence="3">
    <location>
        <begin position="94"/>
        <end position="111"/>
    </location>
</feature>
<dbReference type="PANTHER" id="PTHR34295:SF1">
    <property type="entry name" value="BIOTIN TRANSPORTER BIOY"/>
    <property type="match status" value="1"/>
</dbReference>
<keyword evidence="2" id="KW-0813">Transport</keyword>
<sequence>MQLAKGHAVQNSLAGKVGLTLAATALIAISAKIQVPFWPVPMTLQTMAVMGLAVVLGPRLGLAAMGTYLAAGAAGLPVFAGAAAGPAYLAGPTAGFLLGMLLAMGLTGALAQGRGTIGRGAAMLAGLAAIYVPGLLWLSNFVPSEKVLAAGFTPFILGDLVKLVVALMLIEGARRLTRRA</sequence>
<feature type="transmembrane region" description="Helical" evidence="3">
    <location>
        <begin position="12"/>
        <end position="31"/>
    </location>
</feature>